<evidence type="ECO:0000313" key="2">
    <source>
        <dbReference type="Proteomes" id="UP000634136"/>
    </source>
</evidence>
<protein>
    <submittedName>
        <fullName evidence="1">Uncharacterized protein</fullName>
    </submittedName>
</protein>
<proteinExistence type="predicted"/>
<accession>A0A834SH74</accession>
<organism evidence="1 2">
    <name type="scientific">Senna tora</name>
    <dbReference type="NCBI Taxonomy" id="362788"/>
    <lineage>
        <taxon>Eukaryota</taxon>
        <taxon>Viridiplantae</taxon>
        <taxon>Streptophyta</taxon>
        <taxon>Embryophyta</taxon>
        <taxon>Tracheophyta</taxon>
        <taxon>Spermatophyta</taxon>
        <taxon>Magnoliopsida</taxon>
        <taxon>eudicotyledons</taxon>
        <taxon>Gunneridae</taxon>
        <taxon>Pentapetalae</taxon>
        <taxon>rosids</taxon>
        <taxon>fabids</taxon>
        <taxon>Fabales</taxon>
        <taxon>Fabaceae</taxon>
        <taxon>Caesalpinioideae</taxon>
        <taxon>Cassia clade</taxon>
        <taxon>Senna</taxon>
    </lineage>
</organism>
<dbReference type="AlphaFoldDB" id="A0A834SH74"/>
<comment type="caution">
    <text evidence="1">The sequence shown here is derived from an EMBL/GenBank/DDBJ whole genome shotgun (WGS) entry which is preliminary data.</text>
</comment>
<reference evidence="1" key="1">
    <citation type="submission" date="2020-09" db="EMBL/GenBank/DDBJ databases">
        <title>Genome-Enabled Discovery of Anthraquinone Biosynthesis in Senna tora.</title>
        <authorList>
            <person name="Kang S.-H."/>
            <person name="Pandey R.P."/>
            <person name="Lee C.-M."/>
            <person name="Sim J.-S."/>
            <person name="Jeong J.-T."/>
            <person name="Choi B.-S."/>
            <person name="Jung M."/>
            <person name="Ginzburg D."/>
            <person name="Zhao K."/>
            <person name="Won S.Y."/>
            <person name="Oh T.-J."/>
            <person name="Yu Y."/>
            <person name="Kim N.-H."/>
            <person name="Lee O.R."/>
            <person name="Lee T.-H."/>
            <person name="Bashyal P."/>
            <person name="Kim T.-S."/>
            <person name="Lee W.-H."/>
            <person name="Kawkins C."/>
            <person name="Kim C.-K."/>
            <person name="Kim J.S."/>
            <person name="Ahn B.O."/>
            <person name="Rhee S.Y."/>
            <person name="Sohng J.K."/>
        </authorList>
    </citation>
    <scope>NUCLEOTIDE SEQUENCE</scope>
    <source>
        <tissue evidence="1">Leaf</tissue>
    </source>
</reference>
<gene>
    <name evidence="1" type="ORF">G2W53_042625</name>
</gene>
<evidence type="ECO:0000313" key="1">
    <source>
        <dbReference type="EMBL" id="KAF7803514.1"/>
    </source>
</evidence>
<name>A0A834SH74_9FABA</name>
<keyword evidence="2" id="KW-1185">Reference proteome</keyword>
<dbReference type="EMBL" id="JAAIUW010000013">
    <property type="protein sequence ID" value="KAF7803514.1"/>
    <property type="molecule type" value="Genomic_DNA"/>
</dbReference>
<dbReference type="Proteomes" id="UP000634136">
    <property type="component" value="Unassembled WGS sequence"/>
</dbReference>
<sequence length="57" mass="6654">MRMEALLRRFVMRLWVPPVEEVKRKGLSIEDKVVDREECGGVGLNRVWICRIEARGA</sequence>